<protein>
    <submittedName>
        <fullName evidence="7">Uncharacterized protein</fullName>
    </submittedName>
</protein>
<evidence type="ECO:0000256" key="2">
    <source>
        <dbReference type="ARBA" id="ARBA00022692"/>
    </source>
</evidence>
<keyword evidence="8" id="KW-1185">Reference proteome</keyword>
<evidence type="ECO:0000256" key="6">
    <source>
        <dbReference type="SAM" id="Phobius"/>
    </source>
</evidence>
<proteinExistence type="predicted"/>
<dbReference type="InterPro" id="IPR051694">
    <property type="entry name" value="Immunoregulatory_rcpt-like"/>
</dbReference>
<feature type="compositionally biased region" description="Polar residues" evidence="5">
    <location>
        <begin position="249"/>
        <end position="260"/>
    </location>
</feature>
<reference evidence="7" key="1">
    <citation type="submission" date="2020-04" db="EMBL/GenBank/DDBJ databases">
        <title>Draft genome resource of the tomato pathogen Pseudocercospora fuligena.</title>
        <authorList>
            <person name="Zaccaron A."/>
        </authorList>
    </citation>
    <scope>NUCLEOTIDE SEQUENCE</scope>
    <source>
        <strain evidence="7">PF001</strain>
    </source>
</reference>
<feature type="region of interest" description="Disordered" evidence="5">
    <location>
        <begin position="140"/>
        <end position="173"/>
    </location>
</feature>
<accession>A0A8H6RH79</accession>
<dbReference type="PANTHER" id="PTHR15549:SF30">
    <property type="entry name" value="MID2 DOMAIN-CONTAINING PROTEIN"/>
    <property type="match status" value="1"/>
</dbReference>
<feature type="region of interest" description="Disordered" evidence="5">
    <location>
        <begin position="389"/>
        <end position="410"/>
    </location>
</feature>
<feature type="compositionally biased region" description="Basic and acidic residues" evidence="5">
    <location>
        <begin position="494"/>
        <end position="503"/>
    </location>
</feature>
<name>A0A8H6RH79_9PEZI</name>
<organism evidence="7 8">
    <name type="scientific">Pseudocercospora fuligena</name>
    <dbReference type="NCBI Taxonomy" id="685502"/>
    <lineage>
        <taxon>Eukaryota</taxon>
        <taxon>Fungi</taxon>
        <taxon>Dikarya</taxon>
        <taxon>Ascomycota</taxon>
        <taxon>Pezizomycotina</taxon>
        <taxon>Dothideomycetes</taxon>
        <taxon>Dothideomycetidae</taxon>
        <taxon>Mycosphaerellales</taxon>
        <taxon>Mycosphaerellaceae</taxon>
        <taxon>Pseudocercospora</taxon>
    </lineage>
</organism>
<comment type="caution">
    <text evidence="7">The sequence shown here is derived from an EMBL/GenBank/DDBJ whole genome shotgun (WGS) entry which is preliminary data.</text>
</comment>
<sequence length="513" mass="54971">MRGERQAFSPNSPDWEIWQAFWSAFVEQFPQHTATATASQSGVSGSMAGTVLVTVPYSTETVTTFWSTSIVTVLAPTPGIDSSTTTTSSSSGQTTSSSTSAWSESTTSTQSDSRISPPPAISQPTSSAWAALPSVITPTSDDGLPPVVTANPTADLSSSNNNATATAMGSSSPHKRAVIGGLSGAIAGLVFIGLLICLVLRLRRKDHDSDLTSLTEKAEKTEPRPPLKQKLTELVTVIPISRAAKDSPRNSQLRPSSISPVSVDEDHRMIRMSTRHWPRPFIPGAGEGYRDSAPLGQLRVVNPDLSRPTTPRRSSDTATSFMRKQRDAFAGFVFTSPRPQSMVRMTPNTLAQDVPTIAVVDPTLSRECVATYASTPSFRSYPSLTSLPTVQQHPAEDPFLTPPSETEKQLPALPHEQVPATTSASGAASKTWNSLGSLLHPFRARSNTANSQPATQVRGLSHFSVSTNASRSSRRSDPFDLDRPSIRGSTPARSGHEFHREGHAPGWILYEGT</sequence>
<evidence type="ECO:0000313" key="8">
    <source>
        <dbReference type="Proteomes" id="UP000660729"/>
    </source>
</evidence>
<dbReference type="AlphaFoldDB" id="A0A8H6RH79"/>
<dbReference type="OrthoDB" id="3932126at2759"/>
<feature type="compositionally biased region" description="Low complexity" evidence="5">
    <location>
        <begin position="82"/>
        <end position="111"/>
    </location>
</feature>
<feature type="region of interest" description="Disordered" evidence="5">
    <location>
        <begin position="76"/>
        <end position="127"/>
    </location>
</feature>
<keyword evidence="4 6" id="KW-0472">Membrane</keyword>
<gene>
    <name evidence="7" type="ORF">HII31_08012</name>
</gene>
<evidence type="ECO:0000256" key="4">
    <source>
        <dbReference type="ARBA" id="ARBA00023136"/>
    </source>
</evidence>
<evidence type="ECO:0000313" key="7">
    <source>
        <dbReference type="EMBL" id="KAF7190853.1"/>
    </source>
</evidence>
<dbReference type="GO" id="GO:0071944">
    <property type="term" value="C:cell periphery"/>
    <property type="evidence" value="ECO:0007669"/>
    <property type="project" value="UniProtKB-ARBA"/>
</dbReference>
<dbReference type="GO" id="GO:0016020">
    <property type="term" value="C:membrane"/>
    <property type="evidence" value="ECO:0007669"/>
    <property type="project" value="UniProtKB-SubCell"/>
</dbReference>
<keyword evidence="2 6" id="KW-0812">Transmembrane</keyword>
<feature type="transmembrane region" description="Helical" evidence="6">
    <location>
        <begin position="177"/>
        <end position="200"/>
    </location>
</feature>
<evidence type="ECO:0000256" key="1">
    <source>
        <dbReference type="ARBA" id="ARBA00004167"/>
    </source>
</evidence>
<evidence type="ECO:0000256" key="5">
    <source>
        <dbReference type="SAM" id="MobiDB-lite"/>
    </source>
</evidence>
<feature type="compositionally biased region" description="Basic and acidic residues" evidence="5">
    <location>
        <begin position="474"/>
        <end position="485"/>
    </location>
</feature>
<keyword evidence="3 6" id="KW-1133">Transmembrane helix</keyword>
<comment type="subcellular location">
    <subcellularLocation>
        <location evidence="1">Membrane</location>
        <topology evidence="1">Single-pass membrane protein</topology>
    </subcellularLocation>
</comment>
<dbReference type="PANTHER" id="PTHR15549">
    <property type="entry name" value="PAIRED IMMUNOGLOBULIN-LIKE TYPE 2 RECEPTOR"/>
    <property type="match status" value="1"/>
</dbReference>
<feature type="compositionally biased region" description="Polar residues" evidence="5">
    <location>
        <begin position="150"/>
        <end position="172"/>
    </location>
</feature>
<dbReference type="EMBL" id="JABCIY010000168">
    <property type="protein sequence ID" value="KAF7190853.1"/>
    <property type="molecule type" value="Genomic_DNA"/>
</dbReference>
<feature type="region of interest" description="Disordered" evidence="5">
    <location>
        <begin position="242"/>
        <end position="261"/>
    </location>
</feature>
<evidence type="ECO:0000256" key="3">
    <source>
        <dbReference type="ARBA" id="ARBA00022989"/>
    </source>
</evidence>
<feature type="region of interest" description="Disordered" evidence="5">
    <location>
        <begin position="447"/>
        <end position="513"/>
    </location>
</feature>
<dbReference type="Proteomes" id="UP000660729">
    <property type="component" value="Unassembled WGS sequence"/>
</dbReference>